<evidence type="ECO:0000313" key="2">
    <source>
        <dbReference type="Proteomes" id="UP000355283"/>
    </source>
</evidence>
<dbReference type="Proteomes" id="UP000355283">
    <property type="component" value="Unassembled WGS sequence"/>
</dbReference>
<dbReference type="AlphaFoldDB" id="A0A4D9DH33"/>
<gene>
    <name evidence="1" type="ORF">NSK_000512</name>
</gene>
<dbReference type="EMBL" id="SDOX01000002">
    <property type="protein sequence ID" value="TFJ88158.1"/>
    <property type="molecule type" value="Genomic_DNA"/>
</dbReference>
<evidence type="ECO:0000313" key="1">
    <source>
        <dbReference type="EMBL" id="TFJ88158.1"/>
    </source>
</evidence>
<organism evidence="1 2">
    <name type="scientific">Nannochloropsis salina CCMP1776</name>
    <dbReference type="NCBI Taxonomy" id="1027361"/>
    <lineage>
        <taxon>Eukaryota</taxon>
        <taxon>Sar</taxon>
        <taxon>Stramenopiles</taxon>
        <taxon>Ochrophyta</taxon>
        <taxon>Eustigmatophyceae</taxon>
        <taxon>Eustigmatales</taxon>
        <taxon>Monodopsidaceae</taxon>
        <taxon>Microchloropsis</taxon>
        <taxon>Microchloropsis salina</taxon>
    </lineage>
</organism>
<name>A0A4D9DH33_9STRA</name>
<reference evidence="1 2" key="1">
    <citation type="submission" date="2019-01" db="EMBL/GenBank/DDBJ databases">
        <title>Nuclear Genome Assembly of the Microalgal Biofuel strain Nannochloropsis salina CCMP1776.</title>
        <authorList>
            <person name="Hovde B."/>
        </authorList>
    </citation>
    <scope>NUCLEOTIDE SEQUENCE [LARGE SCALE GENOMIC DNA]</scope>
    <source>
        <strain evidence="1 2">CCMP1776</strain>
    </source>
</reference>
<sequence>MVPIFPLTVVGMAACFWLYSRHSLRRRKCLGETVALDANECSSAATPASDNCASTLRGPRPWPQEHKGKATLQDMTADDIKGLSKEECLFLFRLLPPATLNQLHGEWQGEILAMGMSYPLAYLLWHWRLGRGWWLGKGVDQATGCGYNVFYNHGITSRSRRFDAYTGLSAYEARTNDPRDTRHSRLYVYKNQANRYSAVECAAEDKDVNSMRKWSDICDAGSVRCRGASPARDPCGVTTAESESQGRCGESLHLVYARHNDGLFHRLHEEIRFVHDGLFLGFGSLGGLAGRTPINSIPFLLVAPKSPLKLWDRERN</sequence>
<protein>
    <submittedName>
        <fullName evidence="1">Uncharacterized protein</fullName>
    </submittedName>
</protein>
<proteinExistence type="predicted"/>
<comment type="caution">
    <text evidence="1">The sequence shown here is derived from an EMBL/GenBank/DDBJ whole genome shotgun (WGS) entry which is preliminary data.</text>
</comment>
<accession>A0A4D9DH33</accession>
<dbReference type="OrthoDB" id="10393034at2759"/>
<keyword evidence="2" id="KW-1185">Reference proteome</keyword>